<evidence type="ECO:0000259" key="2">
    <source>
        <dbReference type="Pfam" id="PF01895"/>
    </source>
</evidence>
<comment type="subunit">
    <text evidence="1">Homodimer.</text>
</comment>
<dbReference type="PIRSF" id="PIRSF003107">
    <property type="entry name" value="PhoU"/>
    <property type="match status" value="1"/>
</dbReference>
<dbReference type="Gene3D" id="1.20.58.220">
    <property type="entry name" value="Phosphate transport system protein phou homolog 2, domain 2"/>
    <property type="match status" value="1"/>
</dbReference>
<proteinExistence type="inferred from homology"/>
<comment type="similarity">
    <text evidence="1">Belongs to the PhoU family.</text>
</comment>
<dbReference type="PANTHER" id="PTHR42930:SF3">
    <property type="entry name" value="PHOSPHATE-SPECIFIC TRANSPORT SYSTEM ACCESSORY PROTEIN PHOU"/>
    <property type="match status" value="1"/>
</dbReference>
<accession>A0ABU8H957</accession>
<comment type="function">
    <text evidence="1">Plays a role in the regulation of phosphate uptake.</text>
</comment>
<dbReference type="InterPro" id="IPR026022">
    <property type="entry name" value="PhoU_dom"/>
</dbReference>
<gene>
    <name evidence="3" type="primary">phoU</name>
    <name evidence="3" type="ORF">WAK64_02010</name>
</gene>
<name>A0ABU8H957_9BACI</name>
<dbReference type="PANTHER" id="PTHR42930">
    <property type="entry name" value="PHOSPHATE-SPECIFIC TRANSPORT SYSTEM ACCESSORY PROTEIN PHOU"/>
    <property type="match status" value="1"/>
</dbReference>
<dbReference type="EMBL" id="JBBAXC010000001">
    <property type="protein sequence ID" value="MEI5905841.1"/>
    <property type="molecule type" value="Genomic_DNA"/>
</dbReference>
<comment type="caution">
    <text evidence="3">The sequence shown here is derived from an EMBL/GenBank/DDBJ whole genome shotgun (WGS) entry which is preliminary data.</text>
</comment>
<protein>
    <recommendedName>
        <fullName evidence="1">Phosphate-specific transport system accessory protein PhoU</fullName>
    </recommendedName>
</protein>
<dbReference type="RefSeq" id="WP_336585244.1">
    <property type="nucleotide sequence ID" value="NZ_JBBAXC010000001.1"/>
</dbReference>
<sequence>MVLREMFESHLEELKSKLMELGLLCEKALKDALKALEEQDVERALEIMDEDRIANVLEEEINDLAILLIAKQQPVATDLRRIIAAIKIASDLERIGDFAVNIAKSTIRIGQQQTLPCLDKIKTMHTYTSEMIELVLQAYTEEDVVKAKKIADLDDQIDDLYGEIIRELLSLNVNDPSKTPQIMQLSFICRYLERAADHVTNIAEHTFYLVKGRRYDLND</sequence>
<feature type="domain" description="PhoU" evidence="2">
    <location>
        <begin position="19"/>
        <end position="105"/>
    </location>
</feature>
<dbReference type="SUPFAM" id="SSF109755">
    <property type="entry name" value="PhoU-like"/>
    <property type="match status" value="1"/>
</dbReference>
<keyword evidence="4" id="KW-1185">Reference proteome</keyword>
<keyword evidence="1" id="KW-0963">Cytoplasm</keyword>
<dbReference type="NCBIfam" id="TIGR02135">
    <property type="entry name" value="phoU_full"/>
    <property type="match status" value="1"/>
</dbReference>
<keyword evidence="1" id="KW-0813">Transport</keyword>
<feature type="domain" description="PhoU" evidence="2">
    <location>
        <begin position="121"/>
        <end position="205"/>
    </location>
</feature>
<organism evidence="3 4">
    <name type="scientific">Bacillus spongiae</name>
    <dbReference type="NCBI Taxonomy" id="2683610"/>
    <lineage>
        <taxon>Bacteria</taxon>
        <taxon>Bacillati</taxon>
        <taxon>Bacillota</taxon>
        <taxon>Bacilli</taxon>
        <taxon>Bacillales</taxon>
        <taxon>Bacillaceae</taxon>
        <taxon>Bacillus</taxon>
    </lineage>
</organism>
<evidence type="ECO:0000256" key="1">
    <source>
        <dbReference type="PIRNR" id="PIRNR003107"/>
    </source>
</evidence>
<keyword evidence="1" id="KW-0592">Phosphate transport</keyword>
<comment type="subcellular location">
    <subcellularLocation>
        <location evidence="1">Cytoplasm</location>
    </subcellularLocation>
</comment>
<dbReference type="Pfam" id="PF01895">
    <property type="entry name" value="PhoU"/>
    <property type="match status" value="2"/>
</dbReference>
<reference evidence="3 4" key="1">
    <citation type="journal article" date="2018" name="J. Microbiol.">
        <title>Bacillus spongiae sp. nov., isolated from sponge of Jeju Island.</title>
        <authorList>
            <person name="Lee G.E."/>
            <person name="Im W.T."/>
            <person name="Park J.S."/>
        </authorList>
    </citation>
    <scope>NUCLEOTIDE SEQUENCE [LARGE SCALE GENOMIC DNA]</scope>
    <source>
        <strain evidence="3 4">135PIL107-10</strain>
    </source>
</reference>
<dbReference type="Proteomes" id="UP001312865">
    <property type="component" value="Unassembled WGS sequence"/>
</dbReference>
<dbReference type="InterPro" id="IPR028366">
    <property type="entry name" value="PhoU"/>
</dbReference>
<dbReference type="InterPro" id="IPR038078">
    <property type="entry name" value="PhoU-like_sf"/>
</dbReference>
<evidence type="ECO:0000313" key="3">
    <source>
        <dbReference type="EMBL" id="MEI5905841.1"/>
    </source>
</evidence>
<evidence type="ECO:0000313" key="4">
    <source>
        <dbReference type="Proteomes" id="UP001312865"/>
    </source>
</evidence>